<protein>
    <submittedName>
        <fullName evidence="1">Uncharacterized protein</fullName>
    </submittedName>
</protein>
<accession>A0A9D4FTP0</accession>
<organism evidence="1 2">
    <name type="scientific">Dreissena polymorpha</name>
    <name type="common">Zebra mussel</name>
    <name type="synonym">Mytilus polymorpha</name>
    <dbReference type="NCBI Taxonomy" id="45954"/>
    <lineage>
        <taxon>Eukaryota</taxon>
        <taxon>Metazoa</taxon>
        <taxon>Spiralia</taxon>
        <taxon>Lophotrochozoa</taxon>
        <taxon>Mollusca</taxon>
        <taxon>Bivalvia</taxon>
        <taxon>Autobranchia</taxon>
        <taxon>Heteroconchia</taxon>
        <taxon>Euheterodonta</taxon>
        <taxon>Imparidentia</taxon>
        <taxon>Neoheterodontei</taxon>
        <taxon>Myida</taxon>
        <taxon>Dreissenoidea</taxon>
        <taxon>Dreissenidae</taxon>
        <taxon>Dreissena</taxon>
    </lineage>
</organism>
<gene>
    <name evidence="1" type="ORF">DPMN_133127</name>
</gene>
<keyword evidence="2" id="KW-1185">Reference proteome</keyword>
<reference evidence="1" key="2">
    <citation type="submission" date="2020-11" db="EMBL/GenBank/DDBJ databases">
        <authorList>
            <person name="McCartney M.A."/>
            <person name="Auch B."/>
            <person name="Kono T."/>
            <person name="Mallez S."/>
            <person name="Becker A."/>
            <person name="Gohl D.M."/>
            <person name="Silverstein K.A.T."/>
            <person name="Koren S."/>
            <person name="Bechman K.B."/>
            <person name="Herman A."/>
            <person name="Abrahante J.E."/>
            <person name="Garbe J."/>
        </authorList>
    </citation>
    <scope>NUCLEOTIDE SEQUENCE</scope>
    <source>
        <strain evidence="1">Duluth1</strain>
        <tissue evidence="1">Whole animal</tissue>
    </source>
</reference>
<evidence type="ECO:0000313" key="1">
    <source>
        <dbReference type="EMBL" id="KAH3804835.1"/>
    </source>
</evidence>
<evidence type="ECO:0000313" key="2">
    <source>
        <dbReference type="Proteomes" id="UP000828390"/>
    </source>
</evidence>
<name>A0A9D4FTP0_DREPO</name>
<dbReference type="AlphaFoldDB" id="A0A9D4FTP0"/>
<proteinExistence type="predicted"/>
<dbReference type="Proteomes" id="UP000828390">
    <property type="component" value="Unassembled WGS sequence"/>
</dbReference>
<dbReference type="EMBL" id="JAIWYP010000006">
    <property type="protein sequence ID" value="KAH3804835.1"/>
    <property type="molecule type" value="Genomic_DNA"/>
</dbReference>
<reference evidence="1" key="1">
    <citation type="journal article" date="2019" name="bioRxiv">
        <title>The Genome of the Zebra Mussel, Dreissena polymorpha: A Resource for Invasive Species Research.</title>
        <authorList>
            <person name="McCartney M.A."/>
            <person name="Auch B."/>
            <person name="Kono T."/>
            <person name="Mallez S."/>
            <person name="Zhang Y."/>
            <person name="Obille A."/>
            <person name="Becker A."/>
            <person name="Abrahante J.E."/>
            <person name="Garbe J."/>
            <person name="Badalamenti J.P."/>
            <person name="Herman A."/>
            <person name="Mangelson H."/>
            <person name="Liachko I."/>
            <person name="Sullivan S."/>
            <person name="Sone E.D."/>
            <person name="Koren S."/>
            <person name="Silverstein K.A.T."/>
            <person name="Beckman K.B."/>
            <person name="Gohl D.M."/>
        </authorList>
    </citation>
    <scope>NUCLEOTIDE SEQUENCE</scope>
    <source>
        <strain evidence="1">Duluth1</strain>
        <tissue evidence="1">Whole animal</tissue>
    </source>
</reference>
<sequence length="59" mass="6343">MQASTRTKGIAILFWAKTARDTKIGVANISTAPSVWTASVPAPPTQWKLTTSARQAWTA</sequence>
<comment type="caution">
    <text evidence="1">The sequence shown here is derived from an EMBL/GenBank/DDBJ whole genome shotgun (WGS) entry which is preliminary data.</text>
</comment>